<feature type="transmembrane region" description="Helical" evidence="2">
    <location>
        <begin position="223"/>
        <end position="240"/>
    </location>
</feature>
<accession>A0AAD0UXJ2</accession>
<dbReference type="EMBL" id="CP033615">
    <property type="protein sequence ID" value="AYV57957.1"/>
    <property type="molecule type" value="Genomic_DNA"/>
</dbReference>
<dbReference type="InterPro" id="IPR012666">
    <property type="entry name" value="CbtA_put"/>
</dbReference>
<feature type="region of interest" description="Disordered" evidence="1">
    <location>
        <begin position="71"/>
        <end position="98"/>
    </location>
</feature>
<dbReference type="Proteomes" id="UP000276407">
    <property type="component" value="Chromosome 2"/>
</dbReference>
<reference evidence="3 4" key="1">
    <citation type="submission" date="2018-11" db="EMBL/GenBank/DDBJ databases">
        <title>Complete genome sequence of Leptospira kmetyi isolate LS 001/16 from soil sample associated with a leptospirosis patient in Kelantan.</title>
        <authorList>
            <person name="Muhammad Yusoff F."/>
            <person name="Muhammad Yusoff S."/>
            <person name="Ahmad M.N."/>
            <person name="Yusof N.Y."/>
            <person name="Aziah I."/>
        </authorList>
    </citation>
    <scope>NUCLEOTIDE SEQUENCE [LARGE SCALE GENOMIC DNA]</scope>
    <source>
        <strain evidence="3 4">LS 001/16</strain>
    </source>
</reference>
<feature type="transmembrane region" description="Helical" evidence="2">
    <location>
        <begin position="193"/>
        <end position="211"/>
    </location>
</feature>
<dbReference type="Pfam" id="PF09490">
    <property type="entry name" value="CbtA"/>
    <property type="match status" value="1"/>
</dbReference>
<feature type="transmembrane region" description="Helical" evidence="2">
    <location>
        <begin position="154"/>
        <end position="173"/>
    </location>
</feature>
<protein>
    <recommendedName>
        <fullName evidence="5">Cobalt transporter</fullName>
    </recommendedName>
</protein>
<dbReference type="KEGG" id="lkm:EFP84_20265"/>
<evidence type="ECO:0000313" key="3">
    <source>
        <dbReference type="EMBL" id="AYV57957.1"/>
    </source>
</evidence>
<keyword evidence="2" id="KW-1133">Transmembrane helix</keyword>
<feature type="transmembrane region" description="Helical" evidence="2">
    <location>
        <begin position="112"/>
        <end position="133"/>
    </location>
</feature>
<keyword evidence="2" id="KW-0812">Transmembrane</keyword>
<evidence type="ECO:0000256" key="1">
    <source>
        <dbReference type="SAM" id="MobiDB-lite"/>
    </source>
</evidence>
<feature type="transmembrane region" description="Helical" evidence="2">
    <location>
        <begin position="260"/>
        <end position="279"/>
    </location>
</feature>
<feature type="transmembrane region" description="Helical" evidence="2">
    <location>
        <begin position="12"/>
        <end position="36"/>
    </location>
</feature>
<name>A0AAD0UXJ2_9LEPT</name>
<keyword evidence="2" id="KW-0472">Membrane</keyword>
<feature type="compositionally biased region" description="Basic residues" evidence="1">
    <location>
        <begin position="71"/>
        <end position="82"/>
    </location>
</feature>
<organism evidence="3 4">
    <name type="scientific">Leptospira kmetyi</name>
    <dbReference type="NCBI Taxonomy" id="408139"/>
    <lineage>
        <taxon>Bacteria</taxon>
        <taxon>Pseudomonadati</taxon>
        <taxon>Spirochaetota</taxon>
        <taxon>Spirochaetia</taxon>
        <taxon>Leptospirales</taxon>
        <taxon>Leptospiraceae</taxon>
        <taxon>Leptospira</taxon>
    </lineage>
</organism>
<sequence>MKENFFQRLVSGCKAGLIAGVVYGILLQFLVTPLILKAESFETNANVSSTSASVASKTSGSIEASAKTHFHSHGHGKKHHHPSSVVSNEDSNRVGSDSTQENESFEIFKRNVWTWIGCILLGLSFGVLSAIGLSTLEYTNVLKSDFLQSRWKSTLLISGIGFILFYGIPSLGLPPQLPGVVGSEEDFELRQSWWLQSIFLSSSVLILWFFIRNRFFKGRISSAIAFVFLFGILFIFLFWAPGVPEHSTATSAPNLLRVEFRIKSAISNLVLWFVIGFWISKSNSKNREVPFLPETQRI</sequence>
<dbReference type="AlphaFoldDB" id="A0AAD0UXJ2"/>
<evidence type="ECO:0008006" key="5">
    <source>
        <dbReference type="Google" id="ProtNLM"/>
    </source>
</evidence>
<evidence type="ECO:0000313" key="4">
    <source>
        <dbReference type="Proteomes" id="UP000276407"/>
    </source>
</evidence>
<dbReference type="RefSeq" id="WP_123180570.1">
    <property type="nucleotide sequence ID" value="NZ_CP033615.1"/>
</dbReference>
<evidence type="ECO:0000256" key="2">
    <source>
        <dbReference type="SAM" id="Phobius"/>
    </source>
</evidence>
<gene>
    <name evidence="3" type="ORF">EFP84_20265</name>
</gene>
<proteinExistence type="predicted"/>